<dbReference type="EMBL" id="CP012678">
    <property type="protein sequence ID" value="ALF59331.1"/>
    <property type="molecule type" value="Genomic_DNA"/>
</dbReference>
<sequence>MKINKFVLAEATIGEVEKQLKLNILITVVLLFVLSNNIVHFMRAKSFFYAALTVAMMIALFFVIKSRQVLKLKKQALLK</sequence>
<dbReference type="AlphaFoldDB" id="A0A0M4U427"/>
<dbReference type="OrthoDB" id="6658948at2"/>
<organism evidence="2 3">
    <name type="scientific">Psychrobacter urativorans</name>
    <dbReference type="NCBI Taxonomy" id="45610"/>
    <lineage>
        <taxon>Bacteria</taxon>
        <taxon>Pseudomonadati</taxon>
        <taxon>Pseudomonadota</taxon>
        <taxon>Gammaproteobacteria</taxon>
        <taxon>Moraxellales</taxon>
        <taxon>Moraxellaceae</taxon>
        <taxon>Psychrobacter</taxon>
    </lineage>
</organism>
<gene>
    <name evidence="2" type="ORF">AOC03_04085</name>
</gene>
<evidence type="ECO:0000313" key="3">
    <source>
        <dbReference type="Proteomes" id="UP000059847"/>
    </source>
</evidence>
<reference evidence="2 3" key="1">
    <citation type="submission" date="2015-09" db="EMBL/GenBank/DDBJ databases">
        <title>Complete genome of Psychrobacter urativorans R10.10B.</title>
        <authorList>
            <person name="See-Too W.S."/>
            <person name="Chan K.G."/>
        </authorList>
    </citation>
    <scope>NUCLEOTIDE SEQUENCE [LARGE SCALE GENOMIC DNA]</scope>
    <source>
        <strain evidence="2 3">R10.10B</strain>
    </source>
</reference>
<dbReference type="RefSeq" id="WP_062533717.1">
    <property type="nucleotide sequence ID" value="NZ_CP012678.1"/>
</dbReference>
<keyword evidence="3" id="KW-1185">Reference proteome</keyword>
<evidence type="ECO:0000256" key="1">
    <source>
        <dbReference type="SAM" id="Phobius"/>
    </source>
</evidence>
<keyword evidence="1" id="KW-0812">Transmembrane</keyword>
<keyword evidence="1" id="KW-0472">Membrane</keyword>
<protein>
    <submittedName>
        <fullName evidence="2">Uncharacterized protein</fullName>
    </submittedName>
</protein>
<keyword evidence="1" id="KW-1133">Transmembrane helix</keyword>
<dbReference type="KEGG" id="pur:AOC03_04085"/>
<proteinExistence type="predicted"/>
<dbReference type="Proteomes" id="UP000059847">
    <property type="component" value="Chromosome"/>
</dbReference>
<evidence type="ECO:0000313" key="2">
    <source>
        <dbReference type="EMBL" id="ALF59331.1"/>
    </source>
</evidence>
<feature type="transmembrane region" description="Helical" evidence="1">
    <location>
        <begin position="20"/>
        <end position="41"/>
    </location>
</feature>
<name>A0A0M4U427_9GAMM</name>
<dbReference type="STRING" id="45610.AOC03_04085"/>
<feature type="transmembrane region" description="Helical" evidence="1">
    <location>
        <begin position="47"/>
        <end position="64"/>
    </location>
</feature>
<accession>A0A0M4U427</accession>